<organism evidence="3 4">
    <name type="scientific">Oryza meyeriana var. granulata</name>
    <dbReference type="NCBI Taxonomy" id="110450"/>
    <lineage>
        <taxon>Eukaryota</taxon>
        <taxon>Viridiplantae</taxon>
        <taxon>Streptophyta</taxon>
        <taxon>Embryophyta</taxon>
        <taxon>Tracheophyta</taxon>
        <taxon>Spermatophyta</taxon>
        <taxon>Magnoliopsida</taxon>
        <taxon>Liliopsida</taxon>
        <taxon>Poales</taxon>
        <taxon>Poaceae</taxon>
        <taxon>BOP clade</taxon>
        <taxon>Oryzoideae</taxon>
        <taxon>Oryzeae</taxon>
        <taxon>Oryzinae</taxon>
        <taxon>Oryza</taxon>
        <taxon>Oryza meyeriana</taxon>
    </lineage>
</organism>
<feature type="compositionally biased region" description="Low complexity" evidence="1">
    <location>
        <begin position="61"/>
        <end position="89"/>
    </location>
</feature>
<dbReference type="SUPFAM" id="SSF52540">
    <property type="entry name" value="P-loop containing nucleoside triphosphate hydrolases"/>
    <property type="match status" value="1"/>
</dbReference>
<sequence>MLRPLRTLRTMYKLAVQVQSLKARALKVSERRLRYMLEHRRRRQGQAPASTCPAPAPPPTTTSTAGCRRSTSTSPSSSASAARPRPSSSCWNTTTTTARWKVVSIVGFGGLGKTTLAAMVYNSPAVQGIQHRAFLTVTRNCNLHTMLESLLEQLFAPTRDPRFSRKETTWEDDEVLRGIETKDIPQLLAHCSTHLRDKRLLRAAAHFPTIVFPSWMFCQDQSRKLFFKTVFHKESLESISGDILAKCGGLPLAIVNIGGMLAQAENKTPAEWTKVCDRLGSGLSTTTARLPLARRWAPEGLTFVGGGREWTPEEAAGKYLDEFVGRIEHRHAYPAGSPPTTWSGATRCMTAVCGGELHLLAGAGEHDQPWKPPAYMPQRRHDKIRRLSRQRRPHGPPRLTSPPVFLDKFFL</sequence>
<dbReference type="InterPro" id="IPR027417">
    <property type="entry name" value="P-loop_NTPase"/>
</dbReference>
<dbReference type="InterPro" id="IPR042197">
    <property type="entry name" value="Apaf_helical"/>
</dbReference>
<accession>A0A6G1CBM6</accession>
<gene>
    <name evidence="3" type="ORF">E2562_001597</name>
</gene>
<name>A0A6G1CBM6_9ORYZ</name>
<evidence type="ECO:0000256" key="1">
    <source>
        <dbReference type="SAM" id="MobiDB-lite"/>
    </source>
</evidence>
<dbReference type="PRINTS" id="PR00364">
    <property type="entry name" value="DISEASERSIST"/>
</dbReference>
<evidence type="ECO:0000313" key="3">
    <source>
        <dbReference type="EMBL" id="KAF0897878.1"/>
    </source>
</evidence>
<protein>
    <recommendedName>
        <fullName evidence="2">NB-ARC domain-containing protein</fullName>
    </recommendedName>
</protein>
<proteinExistence type="predicted"/>
<dbReference type="Pfam" id="PF00931">
    <property type="entry name" value="NB-ARC"/>
    <property type="match status" value="1"/>
</dbReference>
<dbReference type="PANTHER" id="PTHR19338">
    <property type="entry name" value="TRANSLOCASE OF INNER MITOCHONDRIAL MEMBRANE 13 HOMOLOG"/>
    <property type="match status" value="1"/>
</dbReference>
<keyword evidence="4" id="KW-1185">Reference proteome</keyword>
<reference evidence="3 4" key="1">
    <citation type="submission" date="2019-11" db="EMBL/GenBank/DDBJ databases">
        <title>Whole genome sequence of Oryza granulata.</title>
        <authorList>
            <person name="Li W."/>
        </authorList>
    </citation>
    <scope>NUCLEOTIDE SEQUENCE [LARGE SCALE GENOMIC DNA]</scope>
    <source>
        <strain evidence="4">cv. Menghai</strain>
        <tissue evidence="3">Leaf</tissue>
    </source>
</reference>
<comment type="caution">
    <text evidence="3">The sequence shown here is derived from an EMBL/GenBank/DDBJ whole genome shotgun (WGS) entry which is preliminary data.</text>
</comment>
<evidence type="ECO:0000313" key="4">
    <source>
        <dbReference type="Proteomes" id="UP000479710"/>
    </source>
</evidence>
<dbReference type="Proteomes" id="UP000479710">
    <property type="component" value="Unassembled WGS sequence"/>
</dbReference>
<feature type="region of interest" description="Disordered" evidence="1">
    <location>
        <begin position="39"/>
        <end position="90"/>
    </location>
</feature>
<dbReference type="Gene3D" id="3.40.50.300">
    <property type="entry name" value="P-loop containing nucleotide triphosphate hydrolases"/>
    <property type="match status" value="1"/>
</dbReference>
<feature type="domain" description="NB-ARC" evidence="2">
    <location>
        <begin position="99"/>
        <end position="159"/>
    </location>
</feature>
<dbReference type="EMBL" id="SPHZ02000009">
    <property type="protein sequence ID" value="KAF0897878.1"/>
    <property type="molecule type" value="Genomic_DNA"/>
</dbReference>
<dbReference type="AlphaFoldDB" id="A0A6G1CBM6"/>
<dbReference type="InterPro" id="IPR002182">
    <property type="entry name" value="NB-ARC"/>
</dbReference>
<dbReference type="Gene3D" id="1.10.8.430">
    <property type="entry name" value="Helical domain of apoptotic protease-activating factors"/>
    <property type="match status" value="1"/>
</dbReference>
<dbReference type="PANTHER" id="PTHR19338:SF55">
    <property type="entry name" value="OS03G0422900 PROTEIN"/>
    <property type="match status" value="1"/>
</dbReference>
<dbReference type="OrthoDB" id="646284at2759"/>
<dbReference type="GO" id="GO:0043531">
    <property type="term" value="F:ADP binding"/>
    <property type="evidence" value="ECO:0007669"/>
    <property type="project" value="InterPro"/>
</dbReference>
<evidence type="ECO:0000259" key="2">
    <source>
        <dbReference type="Pfam" id="PF00931"/>
    </source>
</evidence>